<organism evidence="2 3">
    <name type="scientific">Bicyclus anynana</name>
    <name type="common">Squinting bush brown butterfly</name>
    <dbReference type="NCBI Taxonomy" id="110368"/>
    <lineage>
        <taxon>Eukaryota</taxon>
        <taxon>Metazoa</taxon>
        <taxon>Ecdysozoa</taxon>
        <taxon>Arthropoda</taxon>
        <taxon>Hexapoda</taxon>
        <taxon>Insecta</taxon>
        <taxon>Pterygota</taxon>
        <taxon>Neoptera</taxon>
        <taxon>Endopterygota</taxon>
        <taxon>Lepidoptera</taxon>
        <taxon>Glossata</taxon>
        <taxon>Ditrysia</taxon>
        <taxon>Papilionoidea</taxon>
        <taxon>Nymphalidae</taxon>
        <taxon>Satyrinae</taxon>
        <taxon>Satyrini</taxon>
        <taxon>Mycalesina</taxon>
        <taxon>Bicyclus</taxon>
    </lineage>
</organism>
<evidence type="ECO:0000256" key="1">
    <source>
        <dbReference type="SAM" id="SignalP"/>
    </source>
</evidence>
<evidence type="ECO:0000313" key="3">
    <source>
        <dbReference type="RefSeq" id="XP_052739428.1"/>
    </source>
</evidence>
<sequence length="252" mass="29132">MKALLILVFGILYHLALGDYNDNYQLILGPKRLFTNDNNLRANNKYIKLSSEKVVQRNDGKKSHENLHTGSKKRLVDPVFHGHPKTKEEVWHENFLNESKIFDQNPSLIKLIHNITLTYLSECTTVILYDDQIKSHESQLFQELFESFPVTFVHGYIDENDRVQEPRLLQANQECLHFILFLTDVQKSGKVLGKQSESKVIVVARSSQWAVQEFLSGPVSRFFINLLVIGQSFIDDVHLVRAFITILSDFFL</sequence>
<protein>
    <submittedName>
        <fullName evidence="3">Ionotropic receptor 21a-like</fullName>
    </submittedName>
</protein>
<evidence type="ECO:0000313" key="2">
    <source>
        <dbReference type="Proteomes" id="UP001652582"/>
    </source>
</evidence>
<name>A0ABM3LK32_BICAN</name>
<feature type="signal peptide" evidence="1">
    <location>
        <begin position="1"/>
        <end position="18"/>
    </location>
</feature>
<dbReference type="Proteomes" id="UP001652582">
    <property type="component" value="Chromosome 1"/>
</dbReference>
<gene>
    <name evidence="3" type="primary">LOC128198368</name>
</gene>
<accession>A0ABM3LK32</accession>
<dbReference type="RefSeq" id="XP_052739428.1">
    <property type="nucleotide sequence ID" value="XM_052883468.1"/>
</dbReference>
<reference evidence="2" key="1">
    <citation type="submission" date="2025-05" db="UniProtKB">
        <authorList>
            <consortium name="RefSeq"/>
        </authorList>
    </citation>
    <scope>NUCLEOTIDE SEQUENCE [LARGE SCALE GENOMIC DNA]</scope>
</reference>
<feature type="chain" id="PRO_5047357601" evidence="1">
    <location>
        <begin position="19"/>
        <end position="252"/>
    </location>
</feature>
<proteinExistence type="predicted"/>
<reference evidence="3" key="2">
    <citation type="submission" date="2025-08" db="UniProtKB">
        <authorList>
            <consortium name="RefSeq"/>
        </authorList>
    </citation>
    <scope>IDENTIFICATION</scope>
</reference>
<keyword evidence="2" id="KW-1185">Reference proteome</keyword>
<dbReference type="GeneID" id="128198368"/>
<keyword evidence="1" id="KW-0732">Signal</keyword>